<dbReference type="Gene3D" id="1.10.357.20">
    <property type="entry name" value="SLC41 divalent cation transporters, integral membrane domain"/>
    <property type="match status" value="1"/>
</dbReference>
<dbReference type="InterPro" id="IPR000644">
    <property type="entry name" value="CBS_dom"/>
</dbReference>
<dbReference type="Pfam" id="PF01769">
    <property type="entry name" value="MgtE"/>
    <property type="match status" value="1"/>
</dbReference>
<organism evidence="12 13">
    <name type="scientific">Caenibius tardaugens NBRC 16725</name>
    <dbReference type="NCBI Taxonomy" id="1219035"/>
    <lineage>
        <taxon>Bacteria</taxon>
        <taxon>Pseudomonadati</taxon>
        <taxon>Pseudomonadota</taxon>
        <taxon>Alphaproteobacteria</taxon>
        <taxon>Sphingomonadales</taxon>
        <taxon>Erythrobacteraceae</taxon>
        <taxon>Caenibius</taxon>
    </lineage>
</organism>
<feature type="transmembrane region" description="Helical" evidence="9">
    <location>
        <begin position="386"/>
        <end position="406"/>
    </location>
</feature>
<dbReference type="GO" id="GO:0005886">
    <property type="term" value="C:plasma membrane"/>
    <property type="evidence" value="ECO:0007669"/>
    <property type="project" value="UniProtKB-SubCell"/>
</dbReference>
<keyword evidence="3 9" id="KW-0813">Transport</keyword>
<evidence type="ECO:0000313" key="13">
    <source>
        <dbReference type="Proteomes" id="UP000016568"/>
    </source>
</evidence>
<keyword evidence="8" id="KW-0129">CBS domain</keyword>
<feature type="transmembrane region" description="Helical" evidence="9">
    <location>
        <begin position="412"/>
        <end position="436"/>
    </location>
</feature>
<dbReference type="InterPro" id="IPR036739">
    <property type="entry name" value="SLC41_membr_dom_sf"/>
</dbReference>
<dbReference type="GO" id="GO:0015095">
    <property type="term" value="F:magnesium ion transmembrane transporter activity"/>
    <property type="evidence" value="ECO:0007669"/>
    <property type="project" value="UniProtKB-UniRule"/>
</dbReference>
<gene>
    <name evidence="12" type="primary">mgtE</name>
    <name evidence="12" type="ORF">NT2_02_01420</name>
</gene>
<dbReference type="Pfam" id="PF03448">
    <property type="entry name" value="MgtE_N"/>
    <property type="match status" value="1"/>
</dbReference>
<evidence type="ECO:0000313" key="12">
    <source>
        <dbReference type="EMBL" id="GAD48059.1"/>
    </source>
</evidence>
<dbReference type="InterPro" id="IPR006668">
    <property type="entry name" value="Mg_transptr_MgtE_intracell_dom"/>
</dbReference>
<dbReference type="InterPro" id="IPR006669">
    <property type="entry name" value="MgtE_transporter"/>
</dbReference>
<keyword evidence="4 9" id="KW-0812">Transmembrane</keyword>
<protein>
    <recommendedName>
        <fullName evidence="9">Magnesium transporter MgtE</fullName>
    </recommendedName>
</protein>
<accession>U2ZRR4</accession>
<keyword evidence="13" id="KW-1185">Reference proteome</keyword>
<comment type="caution">
    <text evidence="12">The sequence shown here is derived from an EMBL/GenBank/DDBJ whole genome shotgun (WGS) entry which is preliminary data.</text>
</comment>
<dbReference type="EMBL" id="BASZ01000002">
    <property type="protein sequence ID" value="GAD48059.1"/>
    <property type="molecule type" value="Genomic_DNA"/>
</dbReference>
<dbReference type="Gene3D" id="1.25.60.10">
    <property type="entry name" value="MgtE N-terminal domain-like"/>
    <property type="match status" value="1"/>
</dbReference>
<dbReference type="InterPro" id="IPR006667">
    <property type="entry name" value="SLC41_membr_dom"/>
</dbReference>
<dbReference type="RefSeq" id="WP_021688966.1">
    <property type="nucleotide sequence ID" value="NZ_BASZ01000002.1"/>
</dbReference>
<comment type="similarity">
    <text evidence="2 9">Belongs to the SLC41A transporter family.</text>
</comment>
<dbReference type="PANTHER" id="PTHR43773:SF1">
    <property type="entry name" value="MAGNESIUM TRANSPORTER MGTE"/>
    <property type="match status" value="1"/>
</dbReference>
<dbReference type="SMART" id="SM00116">
    <property type="entry name" value="CBS"/>
    <property type="match status" value="2"/>
</dbReference>
<comment type="function">
    <text evidence="9">Acts as a magnesium transporter.</text>
</comment>
<evidence type="ECO:0000256" key="8">
    <source>
        <dbReference type="PROSITE-ProRule" id="PRU00703"/>
    </source>
</evidence>
<dbReference type="Proteomes" id="UP000016568">
    <property type="component" value="Unassembled WGS sequence"/>
</dbReference>
<evidence type="ECO:0000256" key="10">
    <source>
        <dbReference type="SAM" id="MobiDB-lite"/>
    </source>
</evidence>
<comment type="subcellular location">
    <subcellularLocation>
        <location evidence="9">Cell membrane</location>
        <topology evidence="9">Multi-pass membrane protein</topology>
    </subcellularLocation>
    <subcellularLocation>
        <location evidence="1">Membrane</location>
        <topology evidence="1">Multi-pass membrane protein</topology>
    </subcellularLocation>
</comment>
<feature type="transmembrane region" description="Helical" evidence="9">
    <location>
        <begin position="311"/>
        <end position="329"/>
    </location>
</feature>
<keyword evidence="5 9" id="KW-0460">Magnesium</keyword>
<evidence type="ECO:0000256" key="6">
    <source>
        <dbReference type="ARBA" id="ARBA00022989"/>
    </source>
</evidence>
<dbReference type="Gene3D" id="3.10.580.10">
    <property type="entry name" value="CBS-domain"/>
    <property type="match status" value="1"/>
</dbReference>
<dbReference type="NCBIfam" id="TIGR00400">
    <property type="entry name" value="mgtE"/>
    <property type="match status" value="1"/>
</dbReference>
<evidence type="ECO:0000256" key="5">
    <source>
        <dbReference type="ARBA" id="ARBA00022842"/>
    </source>
</evidence>
<dbReference type="SUPFAM" id="SSF161093">
    <property type="entry name" value="MgtE membrane domain-like"/>
    <property type="match status" value="1"/>
</dbReference>
<feature type="compositionally biased region" description="Acidic residues" evidence="10">
    <location>
        <begin position="1"/>
        <end position="25"/>
    </location>
</feature>
<evidence type="ECO:0000256" key="7">
    <source>
        <dbReference type="ARBA" id="ARBA00023136"/>
    </source>
</evidence>
<dbReference type="InterPro" id="IPR046342">
    <property type="entry name" value="CBS_dom_sf"/>
</dbReference>
<dbReference type="AlphaFoldDB" id="U2ZRR4"/>
<feature type="domain" description="CBS" evidence="11">
    <location>
        <begin position="228"/>
        <end position="284"/>
    </location>
</feature>
<name>U2ZRR4_9SPHN</name>
<dbReference type="InterPro" id="IPR038076">
    <property type="entry name" value="MgtE_N_sf"/>
</dbReference>
<keyword evidence="9" id="KW-0479">Metal-binding</keyword>
<sequence>MTPDELDELDRTESPPVEEEREQFDEDNRLKAEFVDAVTQALDDGDDTRVYELVEPLHPADIADLFELLERDERAPLAKAISDLMTGDVIAELNDHVREDMVEALPPEAVAEIADQLDTDDAVQLIEDLEPEDQAAILAEMEPEGRAAVESALSYPEETAGRLMQRDLVAVPEHMSVGDLIDYLRDNSNLTTEFWEVFIVDPQHKPVGTCQLSWILRTPRAIPLTDVMKRDQTLIPVTMDQEEVALQFQKYALISAAVVDEAGRLVGQLTVDDIVHIIQEEADEDVMLLSGAGDGDINEPIREAYAARVRWLIANMLTAALASTIIATFEDTIAKMVALATLMPIVAGIGGNAGTQTLAVTVRALATNQLTASNAWRAVRREMGIALLNGATVSVVIGSVVTVLFHNPLLGLVIALAMLTNIFIAGLAGVFVPLTLERFKVDPAISSSIFVTMTTDSMGFLAFLGLATISGLVS</sequence>
<dbReference type="OrthoDB" id="9790355at2"/>
<evidence type="ECO:0000256" key="9">
    <source>
        <dbReference type="RuleBase" id="RU362011"/>
    </source>
</evidence>
<keyword evidence="6 9" id="KW-1133">Transmembrane helix</keyword>
<dbReference type="CDD" id="cd04606">
    <property type="entry name" value="CBS_pair_Mg_transporter"/>
    <property type="match status" value="1"/>
</dbReference>
<dbReference type="PROSITE" id="PS51371">
    <property type="entry name" value="CBS"/>
    <property type="match status" value="1"/>
</dbReference>
<dbReference type="SUPFAM" id="SSF54631">
    <property type="entry name" value="CBS-domain pair"/>
    <property type="match status" value="1"/>
</dbReference>
<keyword evidence="7 9" id="KW-0472">Membrane</keyword>
<dbReference type="SMART" id="SM00924">
    <property type="entry name" value="MgtE_N"/>
    <property type="match status" value="1"/>
</dbReference>
<feature type="region of interest" description="Disordered" evidence="10">
    <location>
        <begin position="1"/>
        <end position="27"/>
    </location>
</feature>
<dbReference type="SUPFAM" id="SSF158791">
    <property type="entry name" value="MgtE N-terminal domain-like"/>
    <property type="match status" value="1"/>
</dbReference>
<evidence type="ECO:0000256" key="3">
    <source>
        <dbReference type="ARBA" id="ARBA00022448"/>
    </source>
</evidence>
<evidence type="ECO:0000259" key="11">
    <source>
        <dbReference type="PROSITE" id="PS51371"/>
    </source>
</evidence>
<evidence type="ECO:0000256" key="1">
    <source>
        <dbReference type="ARBA" id="ARBA00004141"/>
    </source>
</evidence>
<dbReference type="PANTHER" id="PTHR43773">
    <property type="entry name" value="MAGNESIUM TRANSPORTER MGTE"/>
    <property type="match status" value="1"/>
</dbReference>
<dbReference type="eggNOG" id="COG2239">
    <property type="taxonomic scope" value="Bacteria"/>
</dbReference>
<dbReference type="GO" id="GO:0046872">
    <property type="term" value="F:metal ion binding"/>
    <property type="evidence" value="ECO:0007669"/>
    <property type="project" value="UniProtKB-KW"/>
</dbReference>
<dbReference type="Pfam" id="PF00571">
    <property type="entry name" value="CBS"/>
    <property type="match status" value="1"/>
</dbReference>
<evidence type="ECO:0000256" key="2">
    <source>
        <dbReference type="ARBA" id="ARBA00009749"/>
    </source>
</evidence>
<feature type="transmembrane region" description="Helical" evidence="9">
    <location>
        <begin position="448"/>
        <end position="473"/>
    </location>
</feature>
<comment type="subunit">
    <text evidence="9">Homodimer.</text>
</comment>
<evidence type="ECO:0000256" key="4">
    <source>
        <dbReference type="ARBA" id="ARBA00022692"/>
    </source>
</evidence>
<reference evidence="12 13" key="1">
    <citation type="submission" date="2013-09" db="EMBL/GenBank/DDBJ databases">
        <title>Whole genome shotgun sequence of Novosphingobium tardaugens NBRC 16725.</title>
        <authorList>
            <person name="Isaki S."/>
            <person name="Hosoyama A."/>
            <person name="Tsuchikane K."/>
            <person name="Katsumata H."/>
            <person name="Ando Y."/>
            <person name="Yamazaki S."/>
            <person name="Fujita N."/>
        </authorList>
    </citation>
    <scope>NUCLEOTIDE SEQUENCE [LARGE SCALE GENOMIC DNA]</scope>
    <source>
        <strain evidence="12 13">NBRC 16725</strain>
    </source>
</reference>
<feature type="transmembrane region" description="Helical" evidence="9">
    <location>
        <begin position="341"/>
        <end position="365"/>
    </location>
</feature>
<keyword evidence="9" id="KW-1003">Cell membrane</keyword>
<proteinExistence type="inferred from homology"/>